<comment type="similarity">
    <text evidence="2">Belongs to the class-III pyridine nucleotide-disulfide oxidoreductase family.</text>
</comment>
<dbReference type="Pfam" id="PF00581">
    <property type="entry name" value="Rhodanese"/>
    <property type="match status" value="1"/>
</dbReference>
<dbReference type="SUPFAM" id="SSF55424">
    <property type="entry name" value="FAD/NAD-linked reductases, dimerisation (C-terminal) domain"/>
    <property type="match status" value="1"/>
</dbReference>
<dbReference type="InterPro" id="IPR036873">
    <property type="entry name" value="Rhodanese-like_dom_sf"/>
</dbReference>
<evidence type="ECO:0000256" key="3">
    <source>
        <dbReference type="ARBA" id="ARBA00022630"/>
    </source>
</evidence>
<dbReference type="CDD" id="cd01524">
    <property type="entry name" value="RHOD_Pyr_redox"/>
    <property type="match status" value="1"/>
</dbReference>
<protein>
    <submittedName>
        <fullName evidence="8">FAD-dependent oxidoreductase</fullName>
    </submittedName>
</protein>
<keyword evidence="4" id="KW-0274">FAD</keyword>
<evidence type="ECO:0000256" key="6">
    <source>
        <dbReference type="ARBA" id="ARBA00023284"/>
    </source>
</evidence>
<dbReference type="InterPro" id="IPR016156">
    <property type="entry name" value="FAD/NAD-linked_Rdtase_dimer_sf"/>
</dbReference>
<dbReference type="InterPro" id="IPR001763">
    <property type="entry name" value="Rhodanese-like_dom"/>
</dbReference>
<keyword evidence="5" id="KW-0560">Oxidoreductase</keyword>
<dbReference type="RefSeq" id="WP_127451321.1">
    <property type="nucleotide sequence ID" value="NZ_JAROBY010000075.1"/>
</dbReference>
<dbReference type="Gene3D" id="3.50.50.60">
    <property type="entry name" value="FAD/NAD(P)-binding domain"/>
    <property type="match status" value="2"/>
</dbReference>
<evidence type="ECO:0000313" key="9">
    <source>
        <dbReference type="Proteomes" id="UP001355653"/>
    </source>
</evidence>
<dbReference type="InterPro" id="IPR004099">
    <property type="entry name" value="Pyr_nucl-diS_OxRdtase_dimer"/>
</dbReference>
<dbReference type="PRINTS" id="PR00411">
    <property type="entry name" value="PNDRDTASEI"/>
</dbReference>
<dbReference type="SMART" id="SM00450">
    <property type="entry name" value="RHOD"/>
    <property type="match status" value="1"/>
</dbReference>
<evidence type="ECO:0000256" key="2">
    <source>
        <dbReference type="ARBA" id="ARBA00009130"/>
    </source>
</evidence>
<evidence type="ECO:0000256" key="1">
    <source>
        <dbReference type="ARBA" id="ARBA00001974"/>
    </source>
</evidence>
<evidence type="ECO:0000256" key="4">
    <source>
        <dbReference type="ARBA" id="ARBA00022827"/>
    </source>
</evidence>
<dbReference type="InterPro" id="IPR023753">
    <property type="entry name" value="FAD/NAD-binding_dom"/>
</dbReference>
<keyword evidence="3" id="KW-0285">Flavoprotein</keyword>
<organism evidence="8 9">
    <name type="scientific">Paenibacillus chondroitinus</name>
    <dbReference type="NCBI Taxonomy" id="59842"/>
    <lineage>
        <taxon>Bacteria</taxon>
        <taxon>Bacillati</taxon>
        <taxon>Bacillota</taxon>
        <taxon>Bacilli</taxon>
        <taxon>Bacillales</taxon>
        <taxon>Paenibacillaceae</taxon>
        <taxon>Paenibacillus</taxon>
    </lineage>
</organism>
<dbReference type="Gene3D" id="3.40.250.10">
    <property type="entry name" value="Rhodanese-like domain"/>
    <property type="match status" value="1"/>
</dbReference>
<sequence>MGKKVVIVGGVAGGASAAARLRRLDEEAQIILFERGEYISFANCGLPYYIGESIQDRSKLIVQTPEMMHKRFNIDVRIQSEVTQIDAANKKVTIHNRDKGMYEESFDALILSPGAKPVKPPIPGIKSSRIFTLRNIPDTDRIKGFVDQQTTQSAVIIGGGFIGIEMAENLVERGLEVTVVEAAPYVLAPFDTDMVAFTEKELYEHGVKLALGSGVQSFHEDDKGIVVSLQNGEQLQADITILAIGVQPDTAFLRDSGIALNPKGHILVDDQMRTNLDYVYAVGDAVEVTHYVHGQKTAIPLAGPANKQGRIAADHICGLPSIYKGSQGTSILKLFEMTCASTGLNERTLKGMQIPYHVIHVHPASHATYYPGSSPISLKLIFGTKGEILGAQAFGQDGVDKRIDVIATAMRLKGTVSDLAELELCYAPPFSSAKDPVNMAGFAAENVLFGKTAVWLADDIKQFDREKTMLVDVRTPAEYEKGSIDRAINIPVDELRDRLHELDRNKEIWVFCQVGLRGYTASRILAQKGFKVKNLSGGYKTYSVQY</sequence>
<comment type="caution">
    <text evidence="8">The sequence shown here is derived from an EMBL/GenBank/DDBJ whole genome shotgun (WGS) entry which is preliminary data.</text>
</comment>
<evidence type="ECO:0000313" key="8">
    <source>
        <dbReference type="EMBL" id="MEB4798441.1"/>
    </source>
</evidence>
<dbReference type="EMBL" id="JAROBY010000075">
    <property type="protein sequence ID" value="MEB4798441.1"/>
    <property type="molecule type" value="Genomic_DNA"/>
</dbReference>
<dbReference type="PANTHER" id="PTHR43429">
    <property type="entry name" value="PYRIDINE NUCLEOTIDE-DISULFIDE OXIDOREDUCTASE DOMAIN-CONTAINING"/>
    <property type="match status" value="1"/>
</dbReference>
<keyword evidence="9" id="KW-1185">Reference proteome</keyword>
<evidence type="ECO:0000256" key="5">
    <source>
        <dbReference type="ARBA" id="ARBA00023002"/>
    </source>
</evidence>
<keyword evidence="6" id="KW-0676">Redox-active center</keyword>
<name>A0ABU6DNM4_9BACL</name>
<gene>
    <name evidence="8" type="ORF">P5G65_31495</name>
</gene>
<dbReference type="Proteomes" id="UP001355653">
    <property type="component" value="Unassembled WGS sequence"/>
</dbReference>
<dbReference type="Pfam" id="PF02852">
    <property type="entry name" value="Pyr_redox_dim"/>
    <property type="match status" value="1"/>
</dbReference>
<evidence type="ECO:0000259" key="7">
    <source>
        <dbReference type="PROSITE" id="PS50206"/>
    </source>
</evidence>
<dbReference type="SUPFAM" id="SSF51905">
    <property type="entry name" value="FAD/NAD(P)-binding domain"/>
    <property type="match status" value="1"/>
</dbReference>
<dbReference type="PRINTS" id="PR00368">
    <property type="entry name" value="FADPNR"/>
</dbReference>
<dbReference type="InterPro" id="IPR050260">
    <property type="entry name" value="FAD-bd_OxRdtase"/>
</dbReference>
<dbReference type="PROSITE" id="PS50206">
    <property type="entry name" value="RHODANESE_3"/>
    <property type="match status" value="1"/>
</dbReference>
<dbReference type="SUPFAM" id="SSF52821">
    <property type="entry name" value="Rhodanese/Cell cycle control phosphatase"/>
    <property type="match status" value="1"/>
</dbReference>
<reference evidence="8 9" key="1">
    <citation type="submission" date="2023-03" db="EMBL/GenBank/DDBJ databases">
        <title>Bacillus Genome Sequencing.</title>
        <authorList>
            <person name="Dunlap C."/>
        </authorList>
    </citation>
    <scope>NUCLEOTIDE SEQUENCE [LARGE SCALE GENOMIC DNA]</scope>
    <source>
        <strain evidence="8 9">NRS-1351</strain>
    </source>
</reference>
<comment type="cofactor">
    <cofactor evidence="1">
        <name>FAD</name>
        <dbReference type="ChEBI" id="CHEBI:57692"/>
    </cofactor>
</comment>
<proteinExistence type="inferred from homology"/>
<accession>A0ABU6DNM4</accession>
<feature type="domain" description="Rhodanese" evidence="7">
    <location>
        <begin position="464"/>
        <end position="544"/>
    </location>
</feature>
<dbReference type="Pfam" id="PF07992">
    <property type="entry name" value="Pyr_redox_2"/>
    <property type="match status" value="1"/>
</dbReference>
<dbReference type="InterPro" id="IPR036188">
    <property type="entry name" value="FAD/NAD-bd_sf"/>
</dbReference>
<dbReference type="PANTHER" id="PTHR43429:SF1">
    <property type="entry name" value="NAD(P)H SULFUR OXIDOREDUCTASE (COA-DEPENDENT)"/>
    <property type="match status" value="1"/>
</dbReference>